<protein>
    <submittedName>
        <fullName evidence="2">UDP-N-acetylglucosamine 2-epimerase (Hydrolyzing)</fullName>
        <ecNumber evidence="2">3.2.1.183</ecNumber>
    </submittedName>
</protein>
<dbReference type="EMBL" id="SRSD01000007">
    <property type="protein sequence ID" value="KAA0890489.1"/>
    <property type="molecule type" value="Genomic_DNA"/>
</dbReference>
<name>A0A5A9XE21_9BACT</name>
<evidence type="ECO:0000259" key="1">
    <source>
        <dbReference type="Pfam" id="PF02350"/>
    </source>
</evidence>
<dbReference type="InterPro" id="IPR020004">
    <property type="entry name" value="UDP-GlcNAc_Epase"/>
</dbReference>
<evidence type="ECO:0000313" key="3">
    <source>
        <dbReference type="Proteomes" id="UP000324298"/>
    </source>
</evidence>
<keyword evidence="2" id="KW-0378">Hydrolase</keyword>
<dbReference type="PANTHER" id="PTHR43174">
    <property type="entry name" value="UDP-N-ACETYLGLUCOSAMINE 2-EPIMERASE"/>
    <property type="match status" value="1"/>
</dbReference>
<dbReference type="InterPro" id="IPR029767">
    <property type="entry name" value="WecB-like"/>
</dbReference>
<dbReference type="Pfam" id="PF02350">
    <property type="entry name" value="Epimerase_2"/>
    <property type="match status" value="1"/>
</dbReference>
<sequence>MALLGVKKRKICVVTTSRADYGLLYWLMKEIEGDPDLALSVIATGMHLAAAFGMTADVIEKDGFRIDKRIEMLLSSDSESGIVKSMGVAMISFADALKEIGPDIVVLLGDRFEIVPIALAAVVFRIPLAHIHGGETSQGAIDEVFRHSVTKMASIHFAATETYRKRILQMGEDPDVTFNFGAPGLDALYRLPLLDRNELESALRFKLEGIVAIVTYHPVTIEQGTAREQIDNLLAAIEASGIKAVFTKANADTGGSIINARVEEFCRANPHRFKLFDSLGQLKYLSCLKNLDLMLGNSSSGLIEAPSFGLPVVNIGKRQRGRMRAANVIDADTSTESIGEGIGRALSHDFRAGLETMGNPYDRFRDGKTSLRIKEKLKTIELSEDLIRKEFRDLA</sequence>
<comment type="caution">
    <text evidence="2">The sequence shown here is derived from an EMBL/GenBank/DDBJ whole genome shotgun (WGS) entry which is preliminary data.</text>
</comment>
<dbReference type="CDD" id="cd03786">
    <property type="entry name" value="GTB_UDP-GlcNAc_2-Epimerase"/>
    <property type="match status" value="1"/>
</dbReference>
<dbReference type="EC" id="3.2.1.183" evidence="2"/>
<keyword evidence="3" id="KW-1185">Reference proteome</keyword>
<dbReference type="NCBIfam" id="TIGR03568">
    <property type="entry name" value="NeuC_NnaA"/>
    <property type="match status" value="1"/>
</dbReference>
<dbReference type="PANTHER" id="PTHR43174:SF3">
    <property type="entry name" value="UDP-N-ACETYLGLUCOSAMINE 2-EPIMERASE"/>
    <property type="match status" value="1"/>
</dbReference>
<proteinExistence type="predicted"/>
<evidence type="ECO:0000313" key="2">
    <source>
        <dbReference type="EMBL" id="KAA0890489.1"/>
    </source>
</evidence>
<accession>A0A5A9XE21</accession>
<reference evidence="2 3" key="1">
    <citation type="submission" date="2019-04" db="EMBL/GenBank/DDBJ databases">
        <title>Geobacter ruber sp. nov., ferric-reducing bacteria isolated from paddy soil.</title>
        <authorList>
            <person name="Xu Z."/>
            <person name="Masuda Y."/>
            <person name="Itoh H."/>
            <person name="Senoo K."/>
        </authorList>
    </citation>
    <scope>NUCLEOTIDE SEQUENCE [LARGE SCALE GENOMIC DNA]</scope>
    <source>
        <strain evidence="2 3">Red88</strain>
    </source>
</reference>
<gene>
    <name evidence="2" type="primary">neuC</name>
    <name evidence="2" type="ORF">ET418_12595</name>
</gene>
<dbReference type="RefSeq" id="WP_149307997.1">
    <property type="nucleotide sequence ID" value="NZ_SRSD01000007.1"/>
</dbReference>
<dbReference type="Gene3D" id="3.40.50.2000">
    <property type="entry name" value="Glycogen Phosphorylase B"/>
    <property type="match status" value="2"/>
</dbReference>
<dbReference type="AlphaFoldDB" id="A0A5A9XE21"/>
<organism evidence="2 3">
    <name type="scientific">Oryzomonas rubra</name>
    <dbReference type="NCBI Taxonomy" id="2509454"/>
    <lineage>
        <taxon>Bacteria</taxon>
        <taxon>Pseudomonadati</taxon>
        <taxon>Thermodesulfobacteriota</taxon>
        <taxon>Desulfuromonadia</taxon>
        <taxon>Geobacterales</taxon>
        <taxon>Geobacteraceae</taxon>
        <taxon>Oryzomonas</taxon>
    </lineage>
</organism>
<dbReference type="InterPro" id="IPR003331">
    <property type="entry name" value="UDP_GlcNAc_Epimerase_2_dom"/>
</dbReference>
<dbReference type="Proteomes" id="UP000324298">
    <property type="component" value="Unassembled WGS sequence"/>
</dbReference>
<dbReference type="SUPFAM" id="SSF53756">
    <property type="entry name" value="UDP-Glycosyltransferase/glycogen phosphorylase"/>
    <property type="match status" value="1"/>
</dbReference>
<dbReference type="GO" id="GO:0004553">
    <property type="term" value="F:hydrolase activity, hydrolyzing O-glycosyl compounds"/>
    <property type="evidence" value="ECO:0007669"/>
    <property type="project" value="InterPro"/>
</dbReference>
<dbReference type="GO" id="GO:0006047">
    <property type="term" value="P:UDP-N-acetylglucosamine metabolic process"/>
    <property type="evidence" value="ECO:0007669"/>
    <property type="project" value="InterPro"/>
</dbReference>
<keyword evidence="2" id="KW-0326">Glycosidase</keyword>
<feature type="domain" description="UDP-N-acetylglucosamine 2-epimerase" evidence="1">
    <location>
        <begin position="29"/>
        <end position="378"/>
    </location>
</feature>
<dbReference type="OrthoDB" id="9803238at2"/>